<comment type="caution">
    <text evidence="3">The sequence shown here is derived from an EMBL/GenBank/DDBJ whole genome shotgun (WGS) entry which is preliminary data.</text>
</comment>
<keyword evidence="4" id="KW-1185">Reference proteome</keyword>
<dbReference type="Pfam" id="PF01557">
    <property type="entry name" value="FAA_hydrolase"/>
    <property type="match status" value="1"/>
</dbReference>
<evidence type="ECO:0000256" key="1">
    <source>
        <dbReference type="ARBA" id="ARBA00022723"/>
    </source>
</evidence>
<reference evidence="3 4" key="1">
    <citation type="submission" date="2021-04" db="EMBL/GenBank/DDBJ databases">
        <authorList>
            <person name="Sun C."/>
        </authorList>
    </citation>
    <scope>NUCLEOTIDE SEQUENCE [LARGE SCALE GENOMIC DNA]</scope>
    <source>
        <strain evidence="3 4">A79</strain>
    </source>
</reference>
<dbReference type="EMBL" id="JAGSSV010000026">
    <property type="protein sequence ID" value="MBR7890025.1"/>
    <property type="molecule type" value="Genomic_DNA"/>
</dbReference>
<dbReference type="PANTHER" id="PTHR11820:SF90">
    <property type="entry name" value="FLUTATHIONE S-TRANSFERASE"/>
    <property type="match status" value="1"/>
</dbReference>
<reference evidence="4" key="2">
    <citation type="submission" date="2023-07" db="EMBL/GenBank/DDBJ databases">
        <title>Marinomonas vulgaris A79, complete genome.</title>
        <authorList>
            <person name="Ying J.-J."/>
        </authorList>
    </citation>
    <scope>NUCLEOTIDE SEQUENCE [LARGE SCALE GENOMIC DNA]</scope>
    <source>
        <strain evidence="4">A79</strain>
    </source>
</reference>
<dbReference type="GO" id="GO:0016787">
    <property type="term" value="F:hydrolase activity"/>
    <property type="evidence" value="ECO:0007669"/>
    <property type="project" value="UniProtKB-KW"/>
</dbReference>
<dbReference type="InterPro" id="IPR011234">
    <property type="entry name" value="Fumarylacetoacetase-like_C"/>
</dbReference>
<dbReference type="RefSeq" id="WP_211537449.1">
    <property type="nucleotide sequence ID" value="NZ_JAGSSV010000026.1"/>
</dbReference>
<keyword evidence="1" id="KW-0479">Metal-binding</keyword>
<proteinExistence type="predicted"/>
<sequence length="235" mass="26143">MKNIVPEQTRVYLPIVDHDDVFPVGRVYCVGRNYAEHSREMGDDPERDPPFFFAKDTTCVVPSALSETTHIAYPMASSQFEYEVELVVVLGKGGRNMSLEQADDAILGYAVGLDMTRRDLQSQAKKKGRPWEVGKSFDQSAPIGPIFLKTDVLKEQLSNAQIGLKVNEELKQVSRISNLTWSIEEVISKLSEVFELRAGDVIMTGTPENVGPVVVGDTMRAWVDHLGEINITVTD</sequence>
<organism evidence="3 4">
    <name type="scientific">Marinomonas vulgaris</name>
    <dbReference type="NCBI Taxonomy" id="2823372"/>
    <lineage>
        <taxon>Bacteria</taxon>
        <taxon>Pseudomonadati</taxon>
        <taxon>Pseudomonadota</taxon>
        <taxon>Gammaproteobacteria</taxon>
        <taxon>Oceanospirillales</taxon>
        <taxon>Oceanospirillaceae</taxon>
        <taxon>Marinomonas</taxon>
    </lineage>
</organism>
<evidence type="ECO:0000259" key="2">
    <source>
        <dbReference type="Pfam" id="PF01557"/>
    </source>
</evidence>
<dbReference type="PANTHER" id="PTHR11820">
    <property type="entry name" value="ACYLPYRUVASE"/>
    <property type="match status" value="1"/>
</dbReference>
<evidence type="ECO:0000313" key="4">
    <source>
        <dbReference type="Proteomes" id="UP000679722"/>
    </source>
</evidence>
<accession>A0ABS5HEW8</accession>
<name>A0ABS5HEW8_9GAMM</name>
<dbReference type="InterPro" id="IPR036663">
    <property type="entry name" value="Fumarylacetoacetase_C_sf"/>
</dbReference>
<protein>
    <submittedName>
        <fullName evidence="3">Fumarylacetoacetate hydrolase family protein</fullName>
    </submittedName>
</protein>
<gene>
    <name evidence="3" type="ORF">J9B83_14015</name>
</gene>
<feature type="domain" description="Fumarylacetoacetase-like C-terminal" evidence="2">
    <location>
        <begin position="27"/>
        <end position="233"/>
    </location>
</feature>
<evidence type="ECO:0000313" key="3">
    <source>
        <dbReference type="EMBL" id="MBR7890025.1"/>
    </source>
</evidence>
<dbReference type="Proteomes" id="UP000679722">
    <property type="component" value="Unassembled WGS sequence"/>
</dbReference>
<keyword evidence="3" id="KW-0378">Hydrolase</keyword>
<dbReference type="SUPFAM" id="SSF56529">
    <property type="entry name" value="FAH"/>
    <property type="match status" value="1"/>
</dbReference>
<dbReference type="Gene3D" id="3.90.850.10">
    <property type="entry name" value="Fumarylacetoacetase-like, C-terminal domain"/>
    <property type="match status" value="1"/>
</dbReference>